<proteinExistence type="inferred from homology"/>
<comment type="similarity">
    <text evidence="2">Belongs to the Nudix hydrolase family.</text>
</comment>
<keyword evidence="5" id="KW-0460">Magnesium</keyword>
<evidence type="ECO:0000313" key="7">
    <source>
        <dbReference type="EMBL" id="OGM28241.1"/>
    </source>
</evidence>
<evidence type="ECO:0000256" key="3">
    <source>
        <dbReference type="ARBA" id="ARBA00022723"/>
    </source>
</evidence>
<protein>
    <recommendedName>
        <fullName evidence="6">Nudix hydrolase domain-containing protein</fullName>
    </recommendedName>
</protein>
<dbReference type="PROSITE" id="PS51462">
    <property type="entry name" value="NUDIX"/>
    <property type="match status" value="1"/>
</dbReference>
<dbReference type="EMBL" id="MGGM01000033">
    <property type="protein sequence ID" value="OGM28241.1"/>
    <property type="molecule type" value="Genomic_DNA"/>
</dbReference>
<dbReference type="InterPro" id="IPR015797">
    <property type="entry name" value="NUDIX_hydrolase-like_dom_sf"/>
</dbReference>
<dbReference type="STRING" id="1802500.A2801_04425"/>
<reference evidence="7 8" key="1">
    <citation type="journal article" date="2016" name="Nat. Commun.">
        <title>Thousands of microbial genomes shed light on interconnected biogeochemical processes in an aquifer system.</title>
        <authorList>
            <person name="Anantharaman K."/>
            <person name="Brown C.T."/>
            <person name="Hug L.A."/>
            <person name="Sharon I."/>
            <person name="Castelle C.J."/>
            <person name="Probst A.J."/>
            <person name="Thomas B.C."/>
            <person name="Singh A."/>
            <person name="Wilkins M.J."/>
            <person name="Karaoz U."/>
            <person name="Brodie E.L."/>
            <person name="Williams K.H."/>
            <person name="Hubbard S.S."/>
            <person name="Banfield J.F."/>
        </authorList>
    </citation>
    <scope>NUCLEOTIDE SEQUENCE [LARGE SCALE GENOMIC DNA]</scope>
</reference>
<dbReference type="Gene3D" id="3.90.79.10">
    <property type="entry name" value="Nucleoside Triphosphate Pyrophosphohydrolase"/>
    <property type="match status" value="1"/>
</dbReference>
<sequence>MAERHIVIPRTMCFVFHDNKVLLIKGSSEKEWEGKYDPLGGHVEKGESIINSSNREIKEESGLDVHNTKLRGIVHVTNFFGKNVMMFVTSSNSNTKKVISGSEGELEWVNLEDLDTLNIFEDVKPILRHILEMKPDKLFIGTSEFDGKDKLLALDIKIS</sequence>
<dbReference type="Proteomes" id="UP000177263">
    <property type="component" value="Unassembled WGS sequence"/>
</dbReference>
<dbReference type="PANTHER" id="PTHR43758:SF2">
    <property type="entry name" value="OXIDIZED PURINE NUCLEOSIDE TRIPHOSPHATE HYDROLASE"/>
    <property type="match status" value="1"/>
</dbReference>
<evidence type="ECO:0000256" key="5">
    <source>
        <dbReference type="ARBA" id="ARBA00022842"/>
    </source>
</evidence>
<dbReference type="SUPFAM" id="SSF55811">
    <property type="entry name" value="Nudix"/>
    <property type="match status" value="1"/>
</dbReference>
<feature type="domain" description="Nudix hydrolase" evidence="6">
    <location>
        <begin position="6"/>
        <end position="131"/>
    </location>
</feature>
<evidence type="ECO:0000256" key="4">
    <source>
        <dbReference type="ARBA" id="ARBA00022801"/>
    </source>
</evidence>
<comment type="cofactor">
    <cofactor evidence="1">
        <name>Mg(2+)</name>
        <dbReference type="ChEBI" id="CHEBI:18420"/>
    </cofactor>
</comment>
<dbReference type="PANTHER" id="PTHR43758">
    <property type="entry name" value="7,8-DIHYDRO-8-OXOGUANINE TRIPHOSPHATASE"/>
    <property type="match status" value="1"/>
</dbReference>
<organism evidence="7 8">
    <name type="scientific">Candidatus Woesebacteria bacterium RIFCSPHIGHO2_01_FULL_41_10</name>
    <dbReference type="NCBI Taxonomy" id="1802500"/>
    <lineage>
        <taxon>Bacteria</taxon>
        <taxon>Candidatus Woeseibacteriota</taxon>
    </lineage>
</organism>
<keyword evidence="3" id="KW-0479">Metal-binding</keyword>
<dbReference type="CDD" id="cd18886">
    <property type="entry name" value="NUDIX_MutT_Nudt1"/>
    <property type="match status" value="1"/>
</dbReference>
<evidence type="ECO:0000256" key="1">
    <source>
        <dbReference type="ARBA" id="ARBA00001946"/>
    </source>
</evidence>
<comment type="caution">
    <text evidence="7">The sequence shown here is derived from an EMBL/GenBank/DDBJ whole genome shotgun (WGS) entry which is preliminary data.</text>
</comment>
<dbReference type="GO" id="GO:0016818">
    <property type="term" value="F:hydrolase activity, acting on acid anhydrides, in phosphorus-containing anhydrides"/>
    <property type="evidence" value="ECO:0007669"/>
    <property type="project" value="TreeGrafter"/>
</dbReference>
<name>A0A1F7YLM3_9BACT</name>
<evidence type="ECO:0000256" key="2">
    <source>
        <dbReference type="ARBA" id="ARBA00005582"/>
    </source>
</evidence>
<dbReference type="AlphaFoldDB" id="A0A1F7YLM3"/>
<dbReference type="Pfam" id="PF00293">
    <property type="entry name" value="NUDIX"/>
    <property type="match status" value="1"/>
</dbReference>
<gene>
    <name evidence="7" type="ORF">A2801_04425</name>
</gene>
<accession>A0A1F7YLM3</accession>
<keyword evidence="4" id="KW-0378">Hydrolase</keyword>
<evidence type="ECO:0000313" key="8">
    <source>
        <dbReference type="Proteomes" id="UP000177263"/>
    </source>
</evidence>
<evidence type="ECO:0000259" key="6">
    <source>
        <dbReference type="PROSITE" id="PS51462"/>
    </source>
</evidence>
<dbReference type="InterPro" id="IPR000086">
    <property type="entry name" value="NUDIX_hydrolase_dom"/>
</dbReference>
<dbReference type="GO" id="GO:0005737">
    <property type="term" value="C:cytoplasm"/>
    <property type="evidence" value="ECO:0007669"/>
    <property type="project" value="TreeGrafter"/>
</dbReference>
<dbReference type="GO" id="GO:0046872">
    <property type="term" value="F:metal ion binding"/>
    <property type="evidence" value="ECO:0007669"/>
    <property type="project" value="UniProtKB-KW"/>
</dbReference>